<protein>
    <submittedName>
        <fullName evidence="1">Uncharacterized protein</fullName>
    </submittedName>
</protein>
<dbReference type="EMBL" id="JAQGDS010000017">
    <property type="protein sequence ID" value="KAJ6255881.1"/>
    <property type="molecule type" value="Genomic_DNA"/>
</dbReference>
<evidence type="ECO:0000313" key="1">
    <source>
        <dbReference type="EMBL" id="KAJ6255881.1"/>
    </source>
</evidence>
<accession>A0AAD6NEI5</accession>
<dbReference type="AlphaFoldDB" id="A0AAD6NEI5"/>
<proteinExistence type="predicted"/>
<reference evidence="1" key="1">
    <citation type="submission" date="2023-01" db="EMBL/GenBank/DDBJ databases">
        <title>The chitinases involved in constricting ring structure development in the nematode-trapping fungus Drechslerella dactyloides.</title>
        <authorList>
            <person name="Wang R."/>
            <person name="Zhang L."/>
            <person name="Tang P."/>
            <person name="Li S."/>
            <person name="Liang L."/>
        </authorList>
    </citation>
    <scope>NUCLEOTIDE SEQUENCE</scope>
    <source>
        <strain evidence="1">YMF1.00031</strain>
    </source>
</reference>
<comment type="caution">
    <text evidence="1">The sequence shown here is derived from an EMBL/GenBank/DDBJ whole genome shotgun (WGS) entry which is preliminary data.</text>
</comment>
<sequence>MWISGASSFSKGFGLGVEQNLPSCLTGTLDALREHLGHGGFLACTDSRAARWGIGLVVMSLPIGRCDAMDEDVCSKQQRLAGKLSRLRNVQECLMWAITVTLQCEFHSAAW</sequence>
<evidence type="ECO:0000313" key="2">
    <source>
        <dbReference type="Proteomes" id="UP001221413"/>
    </source>
</evidence>
<name>A0AAD6NEI5_DREDA</name>
<dbReference type="Proteomes" id="UP001221413">
    <property type="component" value="Unassembled WGS sequence"/>
</dbReference>
<keyword evidence="2" id="KW-1185">Reference proteome</keyword>
<gene>
    <name evidence="1" type="ORF">Dda_9340</name>
</gene>
<organism evidence="1 2">
    <name type="scientific">Drechslerella dactyloides</name>
    <name type="common">Nematode-trapping fungus</name>
    <name type="synonym">Arthrobotrys dactyloides</name>
    <dbReference type="NCBI Taxonomy" id="74499"/>
    <lineage>
        <taxon>Eukaryota</taxon>
        <taxon>Fungi</taxon>
        <taxon>Dikarya</taxon>
        <taxon>Ascomycota</taxon>
        <taxon>Pezizomycotina</taxon>
        <taxon>Orbiliomycetes</taxon>
        <taxon>Orbiliales</taxon>
        <taxon>Orbiliaceae</taxon>
        <taxon>Drechslerella</taxon>
    </lineage>
</organism>